<dbReference type="HOGENOM" id="CLU_3221754_0_0_6"/>
<keyword evidence="3" id="KW-1185">Reference proteome</keyword>
<dbReference type="EMBL" id="FQ312003">
    <property type="protein sequence ID" value="CBW19757.1"/>
    <property type="molecule type" value="Genomic_DNA"/>
</dbReference>
<dbReference type="AlphaFoldDB" id="A0A0H3NHC9"/>
<feature type="transmembrane region" description="Helical" evidence="1">
    <location>
        <begin position="12"/>
        <end position="31"/>
    </location>
</feature>
<evidence type="ECO:0000313" key="2">
    <source>
        <dbReference type="EMBL" id="CBW19757.1"/>
    </source>
</evidence>
<reference evidence="3" key="1">
    <citation type="journal article" date="2012" name="Proc. Natl. Acad. Sci. U.S.A.">
        <title>The transcriptional landscape and small RNAs of Salmonella enterica serovar Typhimurium.</title>
        <authorList>
            <person name="Kroger C."/>
            <person name="Dillon S.C."/>
            <person name="Cameron A.D."/>
            <person name="Papenfort K."/>
            <person name="Sivasankaran S.K."/>
            <person name="Hokamp K."/>
            <person name="Chao Y."/>
            <person name="Sittka A."/>
            <person name="Hebrard M."/>
            <person name="Handler K."/>
            <person name="Colgan A."/>
            <person name="Leekitcharoenphon P."/>
            <person name="Langridge G.C."/>
            <person name="Lohan A.J."/>
            <person name="Loftus B."/>
            <person name="Lucchini S."/>
            <person name="Ussery D.W."/>
            <person name="Dorman C.J."/>
            <person name="Thomson N.R."/>
            <person name="Vogel J."/>
            <person name="Hinton J.C."/>
        </authorList>
    </citation>
    <scope>NUCLEOTIDE SEQUENCE [LARGE SCALE GENOMIC DNA]</scope>
    <source>
        <strain evidence="3">SL1344</strain>
    </source>
</reference>
<keyword evidence="1" id="KW-1133">Transmembrane helix</keyword>
<keyword evidence="1" id="KW-0812">Transmembrane</keyword>
<organism evidence="2 3">
    <name type="scientific">Salmonella typhimurium (strain SL1344)</name>
    <dbReference type="NCBI Taxonomy" id="216597"/>
    <lineage>
        <taxon>Bacteria</taxon>
        <taxon>Pseudomonadati</taxon>
        <taxon>Pseudomonadota</taxon>
        <taxon>Gammaproteobacteria</taxon>
        <taxon>Enterobacterales</taxon>
        <taxon>Enterobacteriaceae</taxon>
        <taxon>Salmonella</taxon>
    </lineage>
</organism>
<dbReference type="Proteomes" id="UP000008962">
    <property type="component" value="Chromosome"/>
</dbReference>
<dbReference type="KEGG" id="sey:SL1344_3664"/>
<sequence length="44" mass="4695">MILANTQSFDFAILYVGSMGLIGLISYLFIVGPLDRITLTSSAA</sequence>
<evidence type="ECO:0000313" key="3">
    <source>
        <dbReference type="Proteomes" id="UP000008962"/>
    </source>
</evidence>
<accession>A0A0H3NHC9</accession>
<keyword evidence="1" id="KW-0472">Membrane</keyword>
<evidence type="ECO:0000256" key="1">
    <source>
        <dbReference type="SAM" id="Phobius"/>
    </source>
</evidence>
<proteinExistence type="predicted"/>
<gene>
    <name evidence="2" type="ordered locus">SL1344_3664</name>
</gene>
<name>A0A0H3NHC9_SALTS</name>
<protein>
    <submittedName>
        <fullName evidence="2">Hypothetical probable glucarate transporter</fullName>
    </submittedName>
</protein>
<dbReference type="PATRIC" id="fig|216597.6.peg.4081"/>